<dbReference type="InterPro" id="IPR018725">
    <property type="entry name" value="DUF2259_secreted"/>
</dbReference>
<keyword evidence="1" id="KW-0732">Signal</keyword>
<dbReference type="AlphaFoldDB" id="A0A553UW64"/>
<dbReference type="Pfam" id="PF10016">
    <property type="entry name" value="DUF2259"/>
    <property type="match status" value="1"/>
</dbReference>
<keyword evidence="3" id="KW-1185">Reference proteome</keyword>
<dbReference type="Proteomes" id="UP000316092">
    <property type="component" value="Unassembled WGS sequence"/>
</dbReference>
<dbReference type="OrthoDB" id="65722at2"/>
<feature type="chain" id="PRO_5022223745" evidence="1">
    <location>
        <begin position="23"/>
        <end position="258"/>
    </location>
</feature>
<organism evidence="2 3">
    <name type="scientific">Deinococcus detaillensis</name>
    <dbReference type="NCBI Taxonomy" id="2592048"/>
    <lineage>
        <taxon>Bacteria</taxon>
        <taxon>Thermotogati</taxon>
        <taxon>Deinococcota</taxon>
        <taxon>Deinococci</taxon>
        <taxon>Deinococcales</taxon>
        <taxon>Deinococcaceae</taxon>
        <taxon>Deinococcus</taxon>
    </lineage>
</organism>
<protein>
    <submittedName>
        <fullName evidence="2">DUF2259 domain-containing protein</fullName>
    </submittedName>
</protein>
<sequence>MMKRLLTLLLCALLGQAAADRAAPEFYGFSPDGRYAALAQHGIQEGSGFAYTELWVVDSAKNTLLERFYKQTEQDDGVGRAGLLNMQQVYAQAAPILNRLGISDLRRGSVIWKRTPPNLRPQPSGPDVFPAEMPGRPNMPPPQNYPVEVGGALWLFHLWQLPFGPSQACPPAGEVSGFSRGLKLTVTSRSKPNTEVTTTLQEDARVPTSRRCAFHYDLAEVRVQGNFMAVTVAMYRDSGFEATTDIRYLLVTGRRPDR</sequence>
<feature type="signal peptide" evidence="1">
    <location>
        <begin position="1"/>
        <end position="22"/>
    </location>
</feature>
<comment type="caution">
    <text evidence="2">The sequence shown here is derived from an EMBL/GenBank/DDBJ whole genome shotgun (WGS) entry which is preliminary data.</text>
</comment>
<accession>A0A553UW64</accession>
<name>A0A553UW64_9DEIO</name>
<evidence type="ECO:0000313" key="3">
    <source>
        <dbReference type="Proteomes" id="UP000316092"/>
    </source>
</evidence>
<reference evidence="2 3" key="1">
    <citation type="submission" date="2019-07" db="EMBL/GenBank/DDBJ databases">
        <title>Deinococcus detaillus sp. nov., isolated from humus soil in Antarctica.</title>
        <authorList>
            <person name="Zhang K."/>
        </authorList>
    </citation>
    <scope>NUCLEOTIDE SEQUENCE [LARGE SCALE GENOMIC DNA]</scope>
    <source>
        <strain evidence="2 3">H1</strain>
    </source>
</reference>
<dbReference type="EMBL" id="VKDB01000011">
    <property type="protein sequence ID" value="TSA84446.1"/>
    <property type="molecule type" value="Genomic_DNA"/>
</dbReference>
<proteinExistence type="predicted"/>
<evidence type="ECO:0000256" key="1">
    <source>
        <dbReference type="SAM" id="SignalP"/>
    </source>
</evidence>
<dbReference type="RefSeq" id="WP_143720860.1">
    <property type="nucleotide sequence ID" value="NZ_VKDB01000011.1"/>
</dbReference>
<gene>
    <name evidence="2" type="ORF">FNU79_10775</name>
</gene>
<evidence type="ECO:0000313" key="2">
    <source>
        <dbReference type="EMBL" id="TSA84446.1"/>
    </source>
</evidence>